<feature type="domain" description="HTH cro/C1-type" evidence="2">
    <location>
        <begin position="15"/>
        <end position="69"/>
    </location>
</feature>
<evidence type="ECO:0000259" key="2">
    <source>
        <dbReference type="PROSITE" id="PS50943"/>
    </source>
</evidence>
<keyword evidence="1" id="KW-0238">DNA-binding</keyword>
<dbReference type="InterPro" id="IPR010982">
    <property type="entry name" value="Lambda_DNA-bd_dom_sf"/>
</dbReference>
<dbReference type="InterPro" id="IPR001387">
    <property type="entry name" value="Cro/C1-type_HTH"/>
</dbReference>
<dbReference type="AlphaFoldDB" id="A0A9D1MV15"/>
<proteinExistence type="predicted"/>
<dbReference type="PANTHER" id="PTHR46558">
    <property type="entry name" value="TRACRIPTIONAL REGULATORY PROTEIN-RELATED-RELATED"/>
    <property type="match status" value="1"/>
</dbReference>
<comment type="caution">
    <text evidence="3">The sequence shown here is derived from an EMBL/GenBank/DDBJ whole genome shotgun (WGS) entry which is preliminary data.</text>
</comment>
<accession>A0A9D1MV15</accession>
<organism evidence="3 4">
    <name type="scientific">Candidatus Scybalenecus merdavium</name>
    <dbReference type="NCBI Taxonomy" id="2840939"/>
    <lineage>
        <taxon>Bacteria</taxon>
        <taxon>Bacillati</taxon>
        <taxon>Bacillota</taxon>
        <taxon>Clostridia</taxon>
        <taxon>Eubacteriales</taxon>
        <taxon>Oscillospiraceae</taxon>
        <taxon>Oscillospiraceae incertae sedis</taxon>
        <taxon>Candidatus Scybalenecus</taxon>
    </lineage>
</organism>
<reference evidence="3" key="2">
    <citation type="journal article" date="2021" name="PeerJ">
        <title>Extensive microbial diversity within the chicken gut microbiome revealed by metagenomics and culture.</title>
        <authorList>
            <person name="Gilroy R."/>
            <person name="Ravi A."/>
            <person name="Getino M."/>
            <person name="Pursley I."/>
            <person name="Horton D.L."/>
            <person name="Alikhan N.F."/>
            <person name="Baker D."/>
            <person name="Gharbi K."/>
            <person name="Hall N."/>
            <person name="Watson M."/>
            <person name="Adriaenssens E.M."/>
            <person name="Foster-Nyarko E."/>
            <person name="Jarju S."/>
            <person name="Secka A."/>
            <person name="Antonio M."/>
            <person name="Oren A."/>
            <person name="Chaudhuri R.R."/>
            <person name="La Ragione R."/>
            <person name="Hildebrand F."/>
            <person name="Pallen M.J."/>
        </authorList>
    </citation>
    <scope>NUCLEOTIDE SEQUENCE</scope>
    <source>
        <strain evidence="3">CHK176-6737</strain>
    </source>
</reference>
<dbReference type="GO" id="GO:0003677">
    <property type="term" value="F:DNA binding"/>
    <property type="evidence" value="ECO:0007669"/>
    <property type="project" value="UniProtKB-KW"/>
</dbReference>
<name>A0A9D1MV15_9FIRM</name>
<dbReference type="CDD" id="cd00093">
    <property type="entry name" value="HTH_XRE"/>
    <property type="match status" value="1"/>
</dbReference>
<evidence type="ECO:0000313" key="4">
    <source>
        <dbReference type="Proteomes" id="UP000824125"/>
    </source>
</evidence>
<dbReference type="PROSITE" id="PS50943">
    <property type="entry name" value="HTH_CROC1"/>
    <property type="match status" value="1"/>
</dbReference>
<dbReference type="SMART" id="SM00530">
    <property type="entry name" value="HTH_XRE"/>
    <property type="match status" value="1"/>
</dbReference>
<evidence type="ECO:0000256" key="1">
    <source>
        <dbReference type="ARBA" id="ARBA00023125"/>
    </source>
</evidence>
<protein>
    <submittedName>
        <fullName evidence="3">Helix-turn-helix transcriptional regulator</fullName>
    </submittedName>
</protein>
<dbReference type="Proteomes" id="UP000824125">
    <property type="component" value="Unassembled WGS sequence"/>
</dbReference>
<dbReference type="PANTHER" id="PTHR46558:SF11">
    <property type="entry name" value="HTH-TYPE TRANSCRIPTIONAL REGULATOR XRE"/>
    <property type="match status" value="1"/>
</dbReference>
<dbReference type="Pfam" id="PF01381">
    <property type="entry name" value="HTH_3"/>
    <property type="match status" value="1"/>
</dbReference>
<dbReference type="EMBL" id="DVNM01000033">
    <property type="protein sequence ID" value="HIU69563.1"/>
    <property type="molecule type" value="Genomic_DNA"/>
</dbReference>
<dbReference type="Gene3D" id="1.10.260.40">
    <property type="entry name" value="lambda repressor-like DNA-binding domains"/>
    <property type="match status" value="1"/>
</dbReference>
<evidence type="ECO:0000313" key="3">
    <source>
        <dbReference type="EMBL" id="HIU69563.1"/>
    </source>
</evidence>
<gene>
    <name evidence="3" type="ORF">IAD23_06365</name>
</gene>
<dbReference type="SUPFAM" id="SSF47413">
    <property type="entry name" value="lambda repressor-like DNA-binding domains"/>
    <property type="match status" value="1"/>
</dbReference>
<reference evidence="3" key="1">
    <citation type="submission" date="2020-10" db="EMBL/GenBank/DDBJ databases">
        <authorList>
            <person name="Gilroy R."/>
        </authorList>
    </citation>
    <scope>NUCLEOTIDE SEQUENCE</scope>
    <source>
        <strain evidence="3">CHK176-6737</strain>
    </source>
</reference>
<sequence length="105" mass="11503">MAENRKAATEIGQRIYTRRKQLGMTQEQLCEMAGTTPQAISNYERGERELKASAVVKIAEALHVSCDWLLTGRGTDGAPAAFAGLSPEKRKIAEDILNLCARLGR</sequence>